<evidence type="ECO:0008006" key="4">
    <source>
        <dbReference type="Google" id="ProtNLM"/>
    </source>
</evidence>
<accession>A0A0L9U661</accession>
<dbReference type="Gene3D" id="1.25.40.10">
    <property type="entry name" value="Tetratricopeptide repeat domain"/>
    <property type="match status" value="1"/>
</dbReference>
<dbReference type="STRING" id="3914.A0A0L9U661"/>
<reference evidence="3" key="1">
    <citation type="journal article" date="2015" name="Proc. Natl. Acad. Sci. U.S.A.">
        <title>Genome sequencing of adzuki bean (Vigna angularis) provides insight into high starch and low fat accumulation and domestication.</title>
        <authorList>
            <person name="Yang K."/>
            <person name="Tian Z."/>
            <person name="Chen C."/>
            <person name="Luo L."/>
            <person name="Zhao B."/>
            <person name="Wang Z."/>
            <person name="Yu L."/>
            <person name="Li Y."/>
            <person name="Sun Y."/>
            <person name="Li W."/>
            <person name="Chen Y."/>
            <person name="Li Y."/>
            <person name="Zhang Y."/>
            <person name="Ai D."/>
            <person name="Zhao J."/>
            <person name="Shang C."/>
            <person name="Ma Y."/>
            <person name="Wu B."/>
            <person name="Wang M."/>
            <person name="Gao L."/>
            <person name="Sun D."/>
            <person name="Zhang P."/>
            <person name="Guo F."/>
            <person name="Wang W."/>
            <person name="Li Y."/>
            <person name="Wang J."/>
            <person name="Varshney R.K."/>
            <person name="Wang J."/>
            <person name="Ling H.Q."/>
            <person name="Wan P."/>
        </authorList>
    </citation>
    <scope>NUCLEOTIDE SEQUENCE</scope>
    <source>
        <strain evidence="3">cv. Jingnong 6</strain>
    </source>
</reference>
<dbReference type="EMBL" id="CM003373">
    <property type="protein sequence ID" value="KOM38256.1"/>
    <property type="molecule type" value="Genomic_DNA"/>
</dbReference>
<dbReference type="Pfam" id="PF01535">
    <property type="entry name" value="PPR"/>
    <property type="match status" value="3"/>
</dbReference>
<dbReference type="Gramene" id="KOM38256">
    <property type="protein sequence ID" value="KOM38256"/>
    <property type="gene ID" value="LR48_Vigan03g163800"/>
</dbReference>
<organism evidence="2 3">
    <name type="scientific">Phaseolus angularis</name>
    <name type="common">Azuki bean</name>
    <name type="synonym">Vigna angularis</name>
    <dbReference type="NCBI Taxonomy" id="3914"/>
    <lineage>
        <taxon>Eukaryota</taxon>
        <taxon>Viridiplantae</taxon>
        <taxon>Streptophyta</taxon>
        <taxon>Embryophyta</taxon>
        <taxon>Tracheophyta</taxon>
        <taxon>Spermatophyta</taxon>
        <taxon>Magnoliopsida</taxon>
        <taxon>eudicotyledons</taxon>
        <taxon>Gunneridae</taxon>
        <taxon>Pentapetalae</taxon>
        <taxon>rosids</taxon>
        <taxon>fabids</taxon>
        <taxon>Fabales</taxon>
        <taxon>Fabaceae</taxon>
        <taxon>Papilionoideae</taxon>
        <taxon>50 kb inversion clade</taxon>
        <taxon>NPAAA clade</taxon>
        <taxon>indigoferoid/millettioid clade</taxon>
        <taxon>Phaseoleae</taxon>
        <taxon>Vigna</taxon>
    </lineage>
</organism>
<evidence type="ECO:0000313" key="2">
    <source>
        <dbReference type="EMBL" id="KOM38256.1"/>
    </source>
</evidence>
<name>A0A0L9U661_PHAAN</name>
<dbReference type="AlphaFoldDB" id="A0A0L9U661"/>
<gene>
    <name evidence="2" type="ORF">LR48_Vigan03g163800</name>
</gene>
<dbReference type="InterPro" id="IPR002885">
    <property type="entry name" value="PPR_rpt"/>
</dbReference>
<dbReference type="NCBIfam" id="TIGR00756">
    <property type="entry name" value="PPR"/>
    <property type="match status" value="1"/>
</dbReference>
<evidence type="ECO:0000313" key="3">
    <source>
        <dbReference type="Proteomes" id="UP000053144"/>
    </source>
</evidence>
<protein>
    <recommendedName>
        <fullName evidence="4">Pentatricopeptide repeat-containing protein</fullName>
    </recommendedName>
</protein>
<sequence>MFVSWNSIFAACVQNDNLDDTFRYFAATPKKNADSYNVVISGLARWRMGLSVVRNNASEERWTELINGLMENELYEEAWEVFGRMLQKNDLVRTNDY</sequence>
<dbReference type="Proteomes" id="UP000053144">
    <property type="component" value="Chromosome 3"/>
</dbReference>
<proteinExistence type="predicted"/>
<dbReference type="InterPro" id="IPR011990">
    <property type="entry name" value="TPR-like_helical_dom_sf"/>
</dbReference>
<evidence type="ECO:0000256" key="1">
    <source>
        <dbReference type="ARBA" id="ARBA00022737"/>
    </source>
</evidence>
<keyword evidence="1" id="KW-0677">Repeat</keyword>